<keyword evidence="3" id="KW-1185">Reference proteome</keyword>
<dbReference type="EMBL" id="DF973965">
    <property type="protein sequence ID" value="GAU43286.1"/>
    <property type="molecule type" value="Genomic_DNA"/>
</dbReference>
<dbReference type="InterPro" id="IPR006566">
    <property type="entry name" value="FBD"/>
</dbReference>
<dbReference type="SUPFAM" id="SSF52047">
    <property type="entry name" value="RNI-like"/>
    <property type="match status" value="1"/>
</dbReference>
<gene>
    <name evidence="2" type="ORF">TSUD_389850</name>
</gene>
<protein>
    <recommendedName>
        <fullName evidence="1">F-box domain-containing protein</fullName>
    </recommendedName>
</protein>
<dbReference type="Pfam" id="PF24758">
    <property type="entry name" value="LRR_At5g56370"/>
    <property type="match status" value="1"/>
</dbReference>
<dbReference type="Pfam" id="PF08387">
    <property type="entry name" value="FBD"/>
    <property type="match status" value="1"/>
</dbReference>
<dbReference type="CDD" id="cd22160">
    <property type="entry name" value="F-box_AtFBL13-like"/>
    <property type="match status" value="1"/>
</dbReference>
<dbReference type="InterPro" id="IPR001810">
    <property type="entry name" value="F-box_dom"/>
</dbReference>
<dbReference type="InterPro" id="IPR036047">
    <property type="entry name" value="F-box-like_dom_sf"/>
</dbReference>
<evidence type="ECO:0000313" key="2">
    <source>
        <dbReference type="EMBL" id="GAU43286.1"/>
    </source>
</evidence>
<accession>A0A2Z6NHE9</accession>
<feature type="domain" description="F-box" evidence="1">
    <location>
        <begin position="14"/>
        <end position="62"/>
    </location>
</feature>
<proteinExistence type="predicted"/>
<dbReference type="SUPFAM" id="SSF81383">
    <property type="entry name" value="F-box domain"/>
    <property type="match status" value="1"/>
</dbReference>
<name>A0A2Z6NHE9_TRISU</name>
<evidence type="ECO:0000313" key="3">
    <source>
        <dbReference type="Proteomes" id="UP000242715"/>
    </source>
</evidence>
<dbReference type="PROSITE" id="PS50181">
    <property type="entry name" value="FBOX"/>
    <property type="match status" value="1"/>
</dbReference>
<reference evidence="3" key="1">
    <citation type="journal article" date="2017" name="Front. Plant Sci.">
        <title>Climate Clever Clovers: New Paradigm to Reduce the Environmental Footprint of Ruminants by Breeding Low Methanogenic Forages Utilizing Haplotype Variation.</title>
        <authorList>
            <person name="Kaur P."/>
            <person name="Appels R."/>
            <person name="Bayer P.E."/>
            <person name="Keeble-Gagnere G."/>
            <person name="Wang J."/>
            <person name="Hirakawa H."/>
            <person name="Shirasawa K."/>
            <person name="Vercoe P."/>
            <person name="Stefanova K."/>
            <person name="Durmic Z."/>
            <person name="Nichols P."/>
            <person name="Revell C."/>
            <person name="Isobe S.N."/>
            <person name="Edwards D."/>
            <person name="Erskine W."/>
        </authorList>
    </citation>
    <scope>NUCLEOTIDE SEQUENCE [LARGE SCALE GENOMIC DNA]</scope>
    <source>
        <strain evidence="3">cv. Daliak</strain>
    </source>
</reference>
<dbReference type="OrthoDB" id="1435207at2759"/>
<dbReference type="InterPro" id="IPR050232">
    <property type="entry name" value="FBL13/AtMIF1-like"/>
</dbReference>
<dbReference type="InterPro" id="IPR053781">
    <property type="entry name" value="F-box_AtFBL13-like"/>
</dbReference>
<dbReference type="PANTHER" id="PTHR31900:SF34">
    <property type="entry name" value="EMB|CAB62440.1-RELATED"/>
    <property type="match status" value="1"/>
</dbReference>
<sequence>MRRSKKSRAAASTVDMISSLPDAILCRILSFVTTKEAVATSILSKRWINLWHHVPNLNFPYINVDTVESNRLFNESVYSVLISREAAGSIVIDCFTLDIGYENPHLAYDLGFPNIIKWINLVVQRKLKHLCLRIDVRDYYDIDYTKLPVSIFTCTTLVSLDLCWFDVKGFNFTGFQFPSLKTLHLHSVFFSKVRDFMLFIAGCPILEDLEISEMYVPPLKEDSLTLQEFKRISFPKLTRAEFVEFRCHCFPVNALSTAKYLCIDTFKVLNIVKYLYTEDPRVYKVNQLQRPYDVVPIFHNLTHLELVNRWDLVVQVLHQCPRLQNLRLDEGLCDSMRYEEGHQENWVEPEFVPQCLLSSLITCTIKTYSLTFIIPRRDLLLEKYILKNARILQTMTILCKTKQPEMMRTLSMCPMASANVMLIHYTE</sequence>
<dbReference type="InterPro" id="IPR055411">
    <property type="entry name" value="LRR_FXL15/At3g58940/PEG3-like"/>
</dbReference>
<dbReference type="Proteomes" id="UP000242715">
    <property type="component" value="Unassembled WGS sequence"/>
</dbReference>
<dbReference type="AlphaFoldDB" id="A0A2Z6NHE9"/>
<dbReference type="Gene3D" id="1.20.1280.50">
    <property type="match status" value="1"/>
</dbReference>
<dbReference type="Gene3D" id="3.80.10.10">
    <property type="entry name" value="Ribonuclease Inhibitor"/>
    <property type="match status" value="1"/>
</dbReference>
<organism evidence="2 3">
    <name type="scientific">Trifolium subterraneum</name>
    <name type="common">Subterranean clover</name>
    <dbReference type="NCBI Taxonomy" id="3900"/>
    <lineage>
        <taxon>Eukaryota</taxon>
        <taxon>Viridiplantae</taxon>
        <taxon>Streptophyta</taxon>
        <taxon>Embryophyta</taxon>
        <taxon>Tracheophyta</taxon>
        <taxon>Spermatophyta</taxon>
        <taxon>Magnoliopsida</taxon>
        <taxon>eudicotyledons</taxon>
        <taxon>Gunneridae</taxon>
        <taxon>Pentapetalae</taxon>
        <taxon>rosids</taxon>
        <taxon>fabids</taxon>
        <taxon>Fabales</taxon>
        <taxon>Fabaceae</taxon>
        <taxon>Papilionoideae</taxon>
        <taxon>50 kb inversion clade</taxon>
        <taxon>NPAAA clade</taxon>
        <taxon>Hologalegina</taxon>
        <taxon>IRL clade</taxon>
        <taxon>Trifolieae</taxon>
        <taxon>Trifolium</taxon>
    </lineage>
</organism>
<evidence type="ECO:0000259" key="1">
    <source>
        <dbReference type="PROSITE" id="PS50181"/>
    </source>
</evidence>
<dbReference type="Pfam" id="PF00646">
    <property type="entry name" value="F-box"/>
    <property type="match status" value="1"/>
</dbReference>
<dbReference type="InterPro" id="IPR032675">
    <property type="entry name" value="LRR_dom_sf"/>
</dbReference>
<dbReference type="PANTHER" id="PTHR31900">
    <property type="entry name" value="F-BOX/RNI SUPERFAMILY PROTEIN-RELATED"/>
    <property type="match status" value="1"/>
</dbReference>